<dbReference type="InterPro" id="IPR011989">
    <property type="entry name" value="ARM-like"/>
</dbReference>
<accession>A0A9K3GHM6</accession>
<reference evidence="1 2" key="1">
    <citation type="journal article" date="2018" name="PLoS ONE">
        <title>The draft genome of Kipferlia bialata reveals reductive genome evolution in fornicate parasites.</title>
        <authorList>
            <person name="Tanifuji G."/>
            <person name="Takabayashi S."/>
            <person name="Kume K."/>
            <person name="Takagi M."/>
            <person name="Nakayama T."/>
            <person name="Kamikawa R."/>
            <person name="Inagaki Y."/>
            <person name="Hashimoto T."/>
        </authorList>
    </citation>
    <scope>NUCLEOTIDE SEQUENCE [LARGE SCALE GENOMIC DNA]</scope>
    <source>
        <strain evidence="1">NY0173</strain>
    </source>
</reference>
<keyword evidence="2" id="KW-1185">Reference proteome</keyword>
<comment type="caution">
    <text evidence="1">The sequence shown here is derived from an EMBL/GenBank/DDBJ whole genome shotgun (WGS) entry which is preliminary data.</text>
</comment>
<dbReference type="EMBL" id="BDIP01001394">
    <property type="protein sequence ID" value="GIQ84314.1"/>
    <property type="molecule type" value="Genomic_DNA"/>
</dbReference>
<evidence type="ECO:0000313" key="2">
    <source>
        <dbReference type="Proteomes" id="UP000265618"/>
    </source>
</evidence>
<sequence length="472" mass="52169">MSCGCGCGEGGECSPCVLCTNGTKGALGDKAAAKRVKRWIQTGDDRPPVQDFQAAGPSLLIEVKAHLFFMENLSKGLVLRQTGVDIPMSMTNYECWMMQYMARGHECQCDSDAHCERLDREDTRIRRVLVKAGIVQLTVQLLEQYRDDTSPESVVPHILVILDALASDSQGFPPQVTTGIGAVFYKHFQHILSTHKSRIGTIEALCNLIRPIHMHLQQTDPKLNAGVCMLVRKALIESMAKNMGSPRLLAVLLRGMVQADFTADRYAACHKQRLHLVVLKILSRHPSVTSIVHTCLGILGNLTDGEDARVTQMLCKAGAVERARAALLAQKGHEGVAFNAWRVLRGMAVTEENRPVLVSAGVHKWAIKALETYPTTVGVVFRATTCLEMLTRTERQCDDYLATSRCVCTLIPIVSAYKRVGKDVVLPALYGVLFELSRNNARYTLIEKEVNRYLKNDNCAAVRNILTVIANK</sequence>
<name>A0A9K3GHM6_9EUKA</name>
<protein>
    <recommendedName>
        <fullName evidence="3">Armadillo-like helical</fullName>
    </recommendedName>
</protein>
<dbReference type="SUPFAM" id="SSF48371">
    <property type="entry name" value="ARM repeat"/>
    <property type="match status" value="1"/>
</dbReference>
<gene>
    <name evidence="1" type="ORF">KIPB_005780</name>
</gene>
<organism evidence="1 2">
    <name type="scientific">Kipferlia bialata</name>
    <dbReference type="NCBI Taxonomy" id="797122"/>
    <lineage>
        <taxon>Eukaryota</taxon>
        <taxon>Metamonada</taxon>
        <taxon>Carpediemonas-like organisms</taxon>
        <taxon>Kipferlia</taxon>
    </lineage>
</organism>
<dbReference type="AlphaFoldDB" id="A0A9K3GHM6"/>
<dbReference type="InterPro" id="IPR016024">
    <property type="entry name" value="ARM-type_fold"/>
</dbReference>
<dbReference type="Gene3D" id="1.25.10.10">
    <property type="entry name" value="Leucine-rich Repeat Variant"/>
    <property type="match status" value="1"/>
</dbReference>
<evidence type="ECO:0008006" key="3">
    <source>
        <dbReference type="Google" id="ProtNLM"/>
    </source>
</evidence>
<dbReference type="Proteomes" id="UP000265618">
    <property type="component" value="Unassembled WGS sequence"/>
</dbReference>
<evidence type="ECO:0000313" key="1">
    <source>
        <dbReference type="EMBL" id="GIQ84314.1"/>
    </source>
</evidence>
<proteinExistence type="predicted"/>